<dbReference type="GO" id="GO:0009423">
    <property type="term" value="P:chorismate biosynthetic process"/>
    <property type="evidence" value="ECO:0007669"/>
    <property type="project" value="UniProtKB-UniRule"/>
</dbReference>
<keyword evidence="3 7" id="KW-0547">Nucleotide-binding</keyword>
<dbReference type="GO" id="GO:0008652">
    <property type="term" value="P:amino acid biosynthetic process"/>
    <property type="evidence" value="ECO:0007669"/>
    <property type="project" value="UniProtKB-KW"/>
</dbReference>
<comment type="function">
    <text evidence="7">Catalyzes the specific phosphorylation of the 3-hydroxyl group of shikimic acid using ATP as a cosubstrate.</text>
</comment>
<dbReference type="GO" id="GO:0005524">
    <property type="term" value="F:ATP binding"/>
    <property type="evidence" value="ECO:0007669"/>
    <property type="project" value="UniProtKB-UniRule"/>
</dbReference>
<keyword evidence="2 7" id="KW-0808">Transferase</keyword>
<comment type="pathway">
    <text evidence="7">Metabolic intermediate biosynthesis; chorismate biosynthesis; chorismate from D-erythrose 4-phosphate and phosphoenolpyruvate: step 5/7.</text>
</comment>
<dbReference type="RefSeq" id="WP_107032193.1">
    <property type="nucleotide sequence ID" value="NZ_CAPEJN010000016.1"/>
</dbReference>
<dbReference type="Pfam" id="PF01202">
    <property type="entry name" value="SKI"/>
    <property type="match status" value="1"/>
</dbReference>
<dbReference type="NCBIfam" id="NF010555">
    <property type="entry name" value="PRK13949.1"/>
    <property type="match status" value="1"/>
</dbReference>
<evidence type="ECO:0000256" key="6">
    <source>
        <dbReference type="ARBA" id="ARBA00023141"/>
    </source>
</evidence>
<feature type="binding site" evidence="7">
    <location>
        <position position="57"/>
    </location>
    <ligand>
        <name>substrate</name>
    </ligand>
</feature>
<dbReference type="EC" id="2.7.1.71" evidence="7"/>
<organism evidence="8 9">
    <name type="scientific">Duncaniella muris</name>
    <dbReference type="NCBI Taxonomy" id="2094150"/>
    <lineage>
        <taxon>Bacteria</taxon>
        <taxon>Pseudomonadati</taxon>
        <taxon>Bacteroidota</taxon>
        <taxon>Bacteroidia</taxon>
        <taxon>Bacteroidales</taxon>
        <taxon>Muribaculaceae</taxon>
        <taxon>Duncaniella</taxon>
    </lineage>
</organism>
<name>A0A2V1IQS2_9BACT</name>
<dbReference type="GO" id="GO:0000287">
    <property type="term" value="F:magnesium ion binding"/>
    <property type="evidence" value="ECO:0007669"/>
    <property type="project" value="UniProtKB-UniRule"/>
</dbReference>
<dbReference type="HAMAP" id="MF_00109">
    <property type="entry name" value="Shikimate_kinase"/>
    <property type="match status" value="1"/>
</dbReference>
<evidence type="ECO:0000313" key="8">
    <source>
        <dbReference type="EMBL" id="PWB02350.1"/>
    </source>
</evidence>
<keyword evidence="1 7" id="KW-0028">Amino-acid biosynthesis</keyword>
<comment type="caution">
    <text evidence="8">The sequence shown here is derived from an EMBL/GenBank/DDBJ whole genome shotgun (WGS) entry which is preliminary data.</text>
</comment>
<feature type="binding site" evidence="7">
    <location>
        <position position="33"/>
    </location>
    <ligand>
        <name>substrate</name>
    </ligand>
</feature>
<dbReference type="InterPro" id="IPR031322">
    <property type="entry name" value="Shikimate/glucono_kinase"/>
</dbReference>
<dbReference type="AlphaFoldDB" id="A0A2V1IQS2"/>
<dbReference type="PANTHER" id="PTHR21087">
    <property type="entry name" value="SHIKIMATE KINASE"/>
    <property type="match status" value="1"/>
</dbReference>
<keyword evidence="7" id="KW-0963">Cytoplasm</keyword>
<evidence type="ECO:0000256" key="7">
    <source>
        <dbReference type="HAMAP-Rule" id="MF_00109"/>
    </source>
</evidence>
<accession>A0A2V1IQS2</accession>
<protein>
    <recommendedName>
        <fullName evidence="7">Shikimate kinase</fullName>
        <shortName evidence="7">SK</shortName>
        <ecNumber evidence="7">2.7.1.71</ecNumber>
    </recommendedName>
</protein>
<dbReference type="Proteomes" id="UP000244905">
    <property type="component" value="Unassembled WGS sequence"/>
</dbReference>
<dbReference type="PRINTS" id="PR01100">
    <property type="entry name" value="SHIKIMTKNASE"/>
</dbReference>
<comment type="similarity">
    <text evidence="7">Belongs to the shikimate kinase family.</text>
</comment>
<dbReference type="SUPFAM" id="SSF52540">
    <property type="entry name" value="P-loop containing nucleoside triphosphate hydrolases"/>
    <property type="match status" value="1"/>
</dbReference>
<comment type="subunit">
    <text evidence="7">Monomer.</text>
</comment>
<dbReference type="PANTHER" id="PTHR21087:SF16">
    <property type="entry name" value="SHIKIMATE KINASE 1, CHLOROPLASTIC"/>
    <property type="match status" value="1"/>
</dbReference>
<feature type="binding site" evidence="7">
    <location>
        <position position="15"/>
    </location>
    <ligand>
        <name>Mg(2+)</name>
        <dbReference type="ChEBI" id="CHEBI:18420"/>
    </ligand>
</feature>
<evidence type="ECO:0000256" key="3">
    <source>
        <dbReference type="ARBA" id="ARBA00022741"/>
    </source>
</evidence>
<keyword evidence="7" id="KW-0460">Magnesium</keyword>
<evidence type="ECO:0000256" key="1">
    <source>
        <dbReference type="ARBA" id="ARBA00022605"/>
    </source>
</evidence>
<keyword evidence="4 7" id="KW-0418">Kinase</keyword>
<dbReference type="InterPro" id="IPR027417">
    <property type="entry name" value="P-loop_NTPase"/>
</dbReference>
<keyword evidence="9" id="KW-1185">Reference proteome</keyword>
<evidence type="ECO:0000313" key="9">
    <source>
        <dbReference type="Proteomes" id="UP000244905"/>
    </source>
</evidence>
<keyword evidence="7" id="KW-0479">Metal-binding</keyword>
<comment type="catalytic activity">
    <reaction evidence="7">
        <text>shikimate + ATP = 3-phosphoshikimate + ADP + H(+)</text>
        <dbReference type="Rhea" id="RHEA:13121"/>
        <dbReference type="ChEBI" id="CHEBI:15378"/>
        <dbReference type="ChEBI" id="CHEBI:30616"/>
        <dbReference type="ChEBI" id="CHEBI:36208"/>
        <dbReference type="ChEBI" id="CHEBI:145989"/>
        <dbReference type="ChEBI" id="CHEBI:456216"/>
        <dbReference type="EC" id="2.7.1.71"/>
    </reaction>
</comment>
<keyword evidence="5 7" id="KW-0067">ATP-binding</keyword>
<keyword evidence="6 7" id="KW-0057">Aromatic amino acid biosynthesis</keyword>
<sequence>MKTIFLIGYMGCGKSTLGKALARRCELDFIDLDDYIEARAGKKIREIFAEEGEEAFRDMERRMLREVSADGKRDVVVACGGGTPCFAGNMELMQSKGLTVLLAASEERLFERLKRGRHKRPLIAALSDSELEHFVRKQLAARMPFYSRAAEIFDSTCLEDEDQIEEKCRAFISRFGLRLKENGSQD</sequence>
<evidence type="ECO:0000256" key="4">
    <source>
        <dbReference type="ARBA" id="ARBA00022777"/>
    </source>
</evidence>
<feature type="binding site" evidence="7">
    <location>
        <position position="142"/>
    </location>
    <ligand>
        <name>substrate</name>
    </ligand>
</feature>
<feature type="binding site" evidence="7">
    <location>
        <position position="120"/>
    </location>
    <ligand>
        <name>ATP</name>
        <dbReference type="ChEBI" id="CHEBI:30616"/>
    </ligand>
</feature>
<comment type="subcellular location">
    <subcellularLocation>
        <location evidence="7">Cytoplasm</location>
    </subcellularLocation>
</comment>
<dbReference type="InterPro" id="IPR000623">
    <property type="entry name" value="Shikimate_kinase/TSH1"/>
</dbReference>
<dbReference type="GO" id="GO:0004765">
    <property type="term" value="F:shikimate kinase activity"/>
    <property type="evidence" value="ECO:0007669"/>
    <property type="project" value="UniProtKB-UniRule"/>
</dbReference>
<feature type="binding site" evidence="7">
    <location>
        <begin position="11"/>
        <end position="16"/>
    </location>
    <ligand>
        <name>ATP</name>
        <dbReference type="ChEBI" id="CHEBI:30616"/>
    </ligand>
</feature>
<dbReference type="UniPathway" id="UPA00053">
    <property type="reaction ID" value="UER00088"/>
</dbReference>
<evidence type="ECO:0000256" key="5">
    <source>
        <dbReference type="ARBA" id="ARBA00022840"/>
    </source>
</evidence>
<gene>
    <name evidence="7" type="primary">aroK</name>
    <name evidence="8" type="ORF">C5O23_06765</name>
</gene>
<dbReference type="CDD" id="cd00464">
    <property type="entry name" value="SK"/>
    <property type="match status" value="1"/>
</dbReference>
<dbReference type="Gene3D" id="3.40.50.300">
    <property type="entry name" value="P-loop containing nucleotide triphosphate hydrolases"/>
    <property type="match status" value="1"/>
</dbReference>
<dbReference type="GeneID" id="82526044"/>
<feature type="binding site" evidence="7">
    <location>
        <position position="81"/>
    </location>
    <ligand>
        <name>substrate</name>
    </ligand>
</feature>
<comment type="cofactor">
    <cofactor evidence="7">
        <name>Mg(2+)</name>
        <dbReference type="ChEBI" id="CHEBI:18420"/>
    </cofactor>
    <text evidence="7">Binds 1 Mg(2+) ion per subunit.</text>
</comment>
<proteinExistence type="inferred from homology"/>
<evidence type="ECO:0000256" key="2">
    <source>
        <dbReference type="ARBA" id="ARBA00022679"/>
    </source>
</evidence>
<reference evidence="9" key="1">
    <citation type="submission" date="2018-02" db="EMBL/GenBank/DDBJ databases">
        <authorList>
            <person name="Clavel T."/>
            <person name="Strowig T."/>
        </authorList>
    </citation>
    <scope>NUCLEOTIDE SEQUENCE [LARGE SCALE GENOMIC DNA]</scope>
    <source>
        <strain evidence="9">DSM 103720</strain>
    </source>
</reference>
<comment type="caution">
    <text evidence="7">Lacks conserved residue(s) required for the propagation of feature annotation.</text>
</comment>
<dbReference type="GO" id="GO:0009073">
    <property type="term" value="P:aromatic amino acid family biosynthetic process"/>
    <property type="evidence" value="ECO:0007669"/>
    <property type="project" value="UniProtKB-KW"/>
</dbReference>
<dbReference type="GO" id="GO:0005829">
    <property type="term" value="C:cytosol"/>
    <property type="evidence" value="ECO:0007669"/>
    <property type="project" value="TreeGrafter"/>
</dbReference>
<dbReference type="EMBL" id="PUEC01000013">
    <property type="protein sequence ID" value="PWB02350.1"/>
    <property type="molecule type" value="Genomic_DNA"/>
</dbReference>